<feature type="domain" description="SLS1 N-terminal" evidence="3">
    <location>
        <begin position="285"/>
        <end position="386"/>
    </location>
</feature>
<feature type="compositionally biased region" description="Basic residues" evidence="1">
    <location>
        <begin position="1057"/>
        <end position="1068"/>
    </location>
</feature>
<evidence type="ECO:0000256" key="1">
    <source>
        <dbReference type="SAM" id="MobiDB-lite"/>
    </source>
</evidence>
<feature type="domain" description="SLS1 first KH" evidence="2">
    <location>
        <begin position="405"/>
        <end position="455"/>
    </location>
</feature>
<name>A0ABR1H2Y9_9HYPO</name>
<feature type="domain" description="SLS1 C-terminal" evidence="4">
    <location>
        <begin position="564"/>
        <end position="863"/>
    </location>
</feature>
<feature type="compositionally biased region" description="Polar residues" evidence="1">
    <location>
        <begin position="1093"/>
        <end position="1125"/>
    </location>
</feature>
<dbReference type="Proteomes" id="UP001498421">
    <property type="component" value="Unassembled WGS sequence"/>
</dbReference>
<feature type="region of interest" description="Disordered" evidence="1">
    <location>
        <begin position="939"/>
        <end position="1278"/>
    </location>
</feature>
<dbReference type="InterPro" id="IPR032741">
    <property type="entry name" value="Sls1_KH-1"/>
</dbReference>
<feature type="compositionally biased region" description="Basic and acidic residues" evidence="1">
    <location>
        <begin position="162"/>
        <end position="178"/>
    </location>
</feature>
<dbReference type="InterPro" id="IPR048400">
    <property type="entry name" value="SLS1_N"/>
</dbReference>
<dbReference type="EMBL" id="JAZAVK010000241">
    <property type="protein sequence ID" value="KAK7415455.1"/>
    <property type="molecule type" value="Genomic_DNA"/>
</dbReference>
<protein>
    <submittedName>
        <fullName evidence="5">Uncharacterized protein</fullName>
    </submittedName>
</protein>
<dbReference type="Pfam" id="PF20776">
    <property type="entry name" value="SLS1_N"/>
    <property type="match status" value="1"/>
</dbReference>
<evidence type="ECO:0000259" key="2">
    <source>
        <dbReference type="Pfam" id="PF14611"/>
    </source>
</evidence>
<evidence type="ECO:0000313" key="5">
    <source>
        <dbReference type="EMBL" id="KAK7415455.1"/>
    </source>
</evidence>
<feature type="compositionally biased region" description="Acidic residues" evidence="1">
    <location>
        <begin position="1129"/>
        <end position="1149"/>
    </location>
</feature>
<reference evidence="5 6" key="1">
    <citation type="journal article" date="2025" name="Microbiol. Resour. Announc.">
        <title>Draft genome sequences for Neonectria magnoliae and Neonectria punicea, canker pathogens of Liriodendron tulipifera and Acer saccharum in West Virginia.</title>
        <authorList>
            <person name="Petronek H.M."/>
            <person name="Kasson M.T."/>
            <person name="Metheny A.M."/>
            <person name="Stauder C.M."/>
            <person name="Lovett B."/>
            <person name="Lynch S.C."/>
            <person name="Garnas J.R."/>
            <person name="Kasson L.R."/>
            <person name="Stajich J.E."/>
        </authorList>
    </citation>
    <scope>NUCLEOTIDE SEQUENCE [LARGE SCALE GENOMIC DNA]</scope>
    <source>
        <strain evidence="5 6">NRRL 64651</strain>
    </source>
</reference>
<feature type="compositionally biased region" description="Polar residues" evidence="1">
    <location>
        <begin position="1223"/>
        <end position="1261"/>
    </location>
</feature>
<evidence type="ECO:0000259" key="4">
    <source>
        <dbReference type="Pfam" id="PF20778"/>
    </source>
</evidence>
<feature type="compositionally biased region" description="Basic and acidic residues" evidence="1">
    <location>
        <begin position="989"/>
        <end position="999"/>
    </location>
</feature>
<dbReference type="Pfam" id="PF14611">
    <property type="entry name" value="KH_SLS1_1"/>
    <property type="match status" value="1"/>
</dbReference>
<accession>A0ABR1H2Y9</accession>
<evidence type="ECO:0000313" key="6">
    <source>
        <dbReference type="Proteomes" id="UP001498421"/>
    </source>
</evidence>
<dbReference type="InterPro" id="IPR048401">
    <property type="entry name" value="SLS1_C"/>
</dbReference>
<evidence type="ECO:0000259" key="3">
    <source>
        <dbReference type="Pfam" id="PF20776"/>
    </source>
</evidence>
<sequence>MISRAARVSRICLSCRISLNQRSAVLSFRALPRRDALGLSQRRRFASDSDSYDKAKIEALASDQIPGMDVKKAIDNEHGQLKQAKDIDEAILDKELLNEALDEEVLDEDVVDEDDVGEDDVDFNSPGFDPDLSISDEIDRFLAEVTGISIEPSRTGRSTPKPKRDDDVATKSYERRSDSSSYSSAEHTSKHRSTFSSDATLEIPMLPDFDPIDTQDNVLRHRLLHNKPLGVSALGVPADAIILKNPNKMRFEKRTTREIEEKPLLPTSEIDWKLLNSANSGVEVDSREEVWNNINELRPDTRTLRARDFQKLSNALFSGFTTDQLREYIREYEMEAGVGDTGLGNYPWIVKQMPWAPFNSMPAGKVAYKYSYIQKLIVQKWKIGVQEHVDSIGQAFIWVDPHYFKFLSRARNDFLDESNNEKISTTSSECRLNITARKVSTYAILERLDKHLKNVQHRMLPISQVTRHIPSATELETLAEITATSLRLHRQGKDVTLQVSWFAEGAKAPDNTPRVRNEDKADTVLRLLTTAASRGLVEKVECIPPLDPASGTGGLFIGFNRERRSMAWRDKLRKWMRYVAPVGISGDAPEAPLDLVNSVSLPEYPAGRFSTTLTTATFGHLLHSDASLSTAKLSRQRRILAPVTPHPASFSALKPEDDGPVTESSVIILKFAPDVDRSTSPERKGPAVRLRIPITAESTKGRFEVPDNAVLQCEMPWHVNDVMLPAKSVDVRLVNERHLPLDIKQPRLQEFLAISRFNLRVGRLQTPKEVTLSIPETWLGVRSPGSKASETNVDVLYAFRGIEIHQSIEIPWQGHTLRYSLIEAGQHGGNRQEVTLQTGRPGAPMAAFQGAQRESFLRCVEDMATGKFFSWTEGHKSAKAQQFEDFSYDLPEEELGEDFVVSEVDPNAEEIPLVKWDADEPAQDKKRKDPLVVKKLIGTRKLKSDGSKPAAKPAKKHDEKIAKKKPVIEPAEELTKELAAKLSGGSGEKLVEESAEKPTRKSAKKHAQEAEEPLEEPAELKKSKTEAPMTPKMSEKAFFKQFSNRAGDQLDQFKTPTKSRRRGKKASRTTKEEEPDEDDPFNITARPKRSAPVNASSGPATSSIPASNAPSRASLFKDSSNSTGGDSFILDEWDDDDDFNDDEIEDNELSTEQIEAELSKLFASETRSRRKKPTGDVPGEAGHRTEPADTEAIETVESKTTAPEATSPVEGHHIQDTLGEDSQPPSTTKDPVQANVETPTSTAPSKNAAQDSSSEQQTTKPSKPRAKRRANKGDDNDK</sequence>
<feature type="compositionally biased region" description="Polar residues" evidence="1">
    <location>
        <begin position="1041"/>
        <end position="1056"/>
    </location>
</feature>
<feature type="region of interest" description="Disordered" evidence="1">
    <location>
        <begin position="149"/>
        <end position="195"/>
    </location>
</feature>
<organism evidence="5 6">
    <name type="scientific">Neonectria magnoliae</name>
    <dbReference type="NCBI Taxonomy" id="2732573"/>
    <lineage>
        <taxon>Eukaryota</taxon>
        <taxon>Fungi</taxon>
        <taxon>Dikarya</taxon>
        <taxon>Ascomycota</taxon>
        <taxon>Pezizomycotina</taxon>
        <taxon>Sordariomycetes</taxon>
        <taxon>Hypocreomycetidae</taxon>
        <taxon>Hypocreales</taxon>
        <taxon>Nectriaceae</taxon>
        <taxon>Neonectria</taxon>
    </lineage>
</organism>
<keyword evidence="6" id="KW-1185">Reference proteome</keyword>
<comment type="caution">
    <text evidence="5">The sequence shown here is derived from an EMBL/GenBank/DDBJ whole genome shotgun (WGS) entry which is preliminary data.</text>
</comment>
<gene>
    <name evidence="5" type="ORF">QQZ08_012344</name>
</gene>
<dbReference type="Pfam" id="PF20778">
    <property type="entry name" value="SLS1_C"/>
    <property type="match status" value="1"/>
</dbReference>
<proteinExistence type="predicted"/>